<evidence type="ECO:0000313" key="3">
    <source>
        <dbReference type="EMBL" id="GEK89864.1"/>
    </source>
</evidence>
<reference evidence="4 5" key="1">
    <citation type="submission" date="2016-10" db="EMBL/GenBank/DDBJ databases">
        <authorList>
            <person name="de Groot N.N."/>
        </authorList>
    </citation>
    <scope>NUCLEOTIDE SEQUENCE [LARGE SCALE GENOMIC DNA]</scope>
    <source>
        <strain evidence="4 5">DSM 19182</strain>
    </source>
</reference>
<keyword evidence="6" id="KW-1185">Reference proteome</keyword>
<dbReference type="Proteomes" id="UP000321425">
    <property type="component" value="Unassembled WGS sequence"/>
</dbReference>
<evidence type="ECO:0000259" key="2">
    <source>
        <dbReference type="Pfam" id="PF20434"/>
    </source>
</evidence>
<feature type="domain" description="BD-FAE-like" evidence="2">
    <location>
        <begin position="85"/>
        <end position="253"/>
    </location>
</feature>
<keyword evidence="1" id="KW-1133">Transmembrane helix</keyword>
<dbReference type="InterPro" id="IPR049492">
    <property type="entry name" value="BD-FAE-like_dom"/>
</dbReference>
<proteinExistence type="predicted"/>
<dbReference type="EMBL" id="FOBL01000026">
    <property type="protein sequence ID" value="SEM11605.1"/>
    <property type="molecule type" value="Genomic_DNA"/>
</dbReference>
<dbReference type="Proteomes" id="UP000198548">
    <property type="component" value="Unassembled WGS sequence"/>
</dbReference>
<protein>
    <submittedName>
        <fullName evidence="4">Prolyl oligopeptidase family protein</fullName>
    </submittedName>
</protein>
<dbReference type="RefSeq" id="WP_091489046.1">
    <property type="nucleotide sequence ID" value="NZ_BJUX01000024.1"/>
</dbReference>
<feature type="transmembrane region" description="Helical" evidence="1">
    <location>
        <begin position="7"/>
        <end position="24"/>
    </location>
</feature>
<dbReference type="Gene3D" id="3.40.50.1820">
    <property type="entry name" value="alpha/beta hydrolase"/>
    <property type="match status" value="1"/>
</dbReference>
<evidence type="ECO:0000256" key="1">
    <source>
        <dbReference type="SAM" id="Phobius"/>
    </source>
</evidence>
<dbReference type="InterPro" id="IPR029058">
    <property type="entry name" value="AB_hydrolase_fold"/>
</dbReference>
<dbReference type="AlphaFoldDB" id="A0A1H7VRZ3"/>
<gene>
    <name evidence="3" type="ORF">APU01nite_19030</name>
    <name evidence="4" type="ORF">SAMN04488100_12636</name>
</gene>
<reference evidence="3 6" key="2">
    <citation type="submission" date="2019-07" db="EMBL/GenBank/DDBJ databases">
        <title>Whole genome shotgun sequence of Alkalibacterium putridalgicola NBRC 103243.</title>
        <authorList>
            <person name="Hosoyama A."/>
            <person name="Uohara A."/>
            <person name="Ohji S."/>
            <person name="Ichikawa N."/>
        </authorList>
    </citation>
    <scope>NUCLEOTIDE SEQUENCE [LARGE SCALE GENOMIC DNA]</scope>
    <source>
        <strain evidence="3 6">NBRC 103243</strain>
    </source>
</reference>
<evidence type="ECO:0000313" key="6">
    <source>
        <dbReference type="Proteomes" id="UP000321425"/>
    </source>
</evidence>
<evidence type="ECO:0000313" key="4">
    <source>
        <dbReference type="EMBL" id="SEM11605.1"/>
    </source>
</evidence>
<dbReference type="EMBL" id="BJUX01000024">
    <property type="protein sequence ID" value="GEK89864.1"/>
    <property type="molecule type" value="Genomic_DNA"/>
</dbReference>
<keyword evidence="1" id="KW-0812">Transmembrane</keyword>
<evidence type="ECO:0000313" key="5">
    <source>
        <dbReference type="Proteomes" id="UP000198548"/>
    </source>
</evidence>
<dbReference type="SUPFAM" id="SSF53474">
    <property type="entry name" value="alpha/beta-Hydrolases"/>
    <property type="match status" value="1"/>
</dbReference>
<organism evidence="4 5">
    <name type="scientific">Alkalibacterium putridalgicola</name>
    <dbReference type="NCBI Taxonomy" id="426703"/>
    <lineage>
        <taxon>Bacteria</taxon>
        <taxon>Bacillati</taxon>
        <taxon>Bacillota</taxon>
        <taxon>Bacilli</taxon>
        <taxon>Lactobacillales</taxon>
        <taxon>Carnobacteriaceae</taxon>
        <taxon>Alkalibacterium</taxon>
    </lineage>
</organism>
<dbReference type="Pfam" id="PF20434">
    <property type="entry name" value="BD-FAE"/>
    <property type="match status" value="1"/>
</dbReference>
<keyword evidence="1" id="KW-0472">Membrane</keyword>
<dbReference type="STRING" id="426703.SAMN04488100_12636"/>
<sequence>MKRHVKIVVLAVIFIVCLSAYFYITKQKNLAASENPWPEEAEVVQIPSSVDLNDQQAYFVSSDSTSPLIISLHQWSATFEKYDELVDYAIENDWNYIRPNFRGPNKQVEAGGSDLVISDIDDAIQYAVQNGKVDEDNIHIIGTSGGGHAALQHLMTSEMEIATYSAWVPITDLVAWYGQSKVRGNFYSDDILTITESRNGILDINEARRRSPLYQQTPVDKAKDATIQIYAGINDGYDGTVPISHSINFYNKLVRDLDYGEDHVVPPEISSELIYTQNMTEQLGTQLLYGKRDIIYSKRINNLSLVIFDGSHEILSNEAFQSILDRYELANDGR</sequence>
<accession>A0A1H7VRZ3</accession>
<dbReference type="OrthoDB" id="1092902at2"/>
<name>A0A1H7VRZ3_9LACT</name>